<name>A0A1M5L5Y4_9BRAD</name>
<organism evidence="1 2">
    <name type="scientific">Bradyrhizobium erythrophlei</name>
    <dbReference type="NCBI Taxonomy" id="1437360"/>
    <lineage>
        <taxon>Bacteria</taxon>
        <taxon>Pseudomonadati</taxon>
        <taxon>Pseudomonadota</taxon>
        <taxon>Alphaproteobacteria</taxon>
        <taxon>Hyphomicrobiales</taxon>
        <taxon>Nitrobacteraceae</taxon>
        <taxon>Bradyrhizobium</taxon>
    </lineage>
</organism>
<dbReference type="Proteomes" id="UP000189796">
    <property type="component" value="Chromosome I"/>
</dbReference>
<reference evidence="1 2" key="1">
    <citation type="submission" date="2016-11" db="EMBL/GenBank/DDBJ databases">
        <authorList>
            <person name="Jaros S."/>
            <person name="Januszkiewicz K."/>
            <person name="Wedrychowicz H."/>
        </authorList>
    </citation>
    <scope>NUCLEOTIDE SEQUENCE [LARGE SCALE GENOMIC DNA]</scope>
    <source>
        <strain evidence="1 2">GAS138</strain>
    </source>
</reference>
<evidence type="ECO:0000313" key="2">
    <source>
        <dbReference type="Proteomes" id="UP000189796"/>
    </source>
</evidence>
<sequence length="42" mass="4596">MAPSLRNNQDFGTSRLAALKEITLIHTIAEVRKAFGRVSAPD</sequence>
<proteinExistence type="predicted"/>
<evidence type="ECO:0000313" key="1">
    <source>
        <dbReference type="EMBL" id="SHG60427.1"/>
    </source>
</evidence>
<protein>
    <submittedName>
        <fullName evidence="1">Uncharacterized protein</fullName>
    </submittedName>
</protein>
<gene>
    <name evidence="1" type="ORF">SAMN05443248_2112</name>
</gene>
<accession>A0A1M5L5Y4</accession>
<dbReference type="EMBL" id="LT670817">
    <property type="protein sequence ID" value="SHG60427.1"/>
    <property type="molecule type" value="Genomic_DNA"/>
</dbReference>
<dbReference type="AlphaFoldDB" id="A0A1M5L5Y4"/>